<dbReference type="Proteomes" id="UP000291189">
    <property type="component" value="Unassembled WGS sequence"/>
</dbReference>
<dbReference type="PANTHER" id="PTHR35174">
    <property type="entry name" value="BLL7171 PROTEIN-RELATED"/>
    <property type="match status" value="1"/>
</dbReference>
<accession>A0A4Q5J5D6</accession>
<organism evidence="4 5">
    <name type="scientific">Nocardioides iriomotensis</name>
    <dbReference type="NCBI Taxonomy" id="715784"/>
    <lineage>
        <taxon>Bacteria</taxon>
        <taxon>Bacillati</taxon>
        <taxon>Actinomycetota</taxon>
        <taxon>Actinomycetes</taxon>
        <taxon>Propionibacteriales</taxon>
        <taxon>Nocardioidaceae</taxon>
        <taxon>Nocardioides</taxon>
    </lineage>
</organism>
<dbReference type="Pfam" id="PF03795">
    <property type="entry name" value="YCII"/>
    <property type="match status" value="1"/>
</dbReference>
<keyword evidence="5" id="KW-1185">Reference proteome</keyword>
<dbReference type="SUPFAM" id="SSF54909">
    <property type="entry name" value="Dimeric alpha+beta barrel"/>
    <property type="match status" value="1"/>
</dbReference>
<protein>
    <submittedName>
        <fullName evidence="4">YciI family protein</fullName>
    </submittedName>
</protein>
<dbReference type="AlphaFoldDB" id="A0A4Q5J5D6"/>
<proteinExistence type="inferred from homology"/>
<dbReference type="EMBL" id="SDPU01000020">
    <property type="protein sequence ID" value="RYU13068.1"/>
    <property type="molecule type" value="Genomic_DNA"/>
</dbReference>
<evidence type="ECO:0000313" key="5">
    <source>
        <dbReference type="Proteomes" id="UP000291189"/>
    </source>
</evidence>
<evidence type="ECO:0000259" key="3">
    <source>
        <dbReference type="Pfam" id="PF03795"/>
    </source>
</evidence>
<dbReference type="InterPro" id="IPR011008">
    <property type="entry name" value="Dimeric_a/b-barrel"/>
</dbReference>
<dbReference type="OrthoDB" id="3784582at2"/>
<evidence type="ECO:0000313" key="4">
    <source>
        <dbReference type="EMBL" id="RYU13068.1"/>
    </source>
</evidence>
<sequence>MAGILAPGVVDSVRARPSSGWKTHPTERGTTHDQVDDLRGPAGRARALRRPGPGPVRYVVLLTETEPEAWDHATEAERQAVLVAHRAFDDEVARRGEVLGGRALDRSDTATTLRSVDGTWTVTDGPFAESAEQLGGFYVVDMPDLDAMIAAARLLPTGYTIEIRPVVDVPDY</sequence>
<gene>
    <name evidence="4" type="ORF">ETU37_09085</name>
</gene>
<evidence type="ECO:0000256" key="1">
    <source>
        <dbReference type="ARBA" id="ARBA00007689"/>
    </source>
</evidence>
<dbReference type="Gene3D" id="3.30.70.1060">
    <property type="entry name" value="Dimeric alpha+beta barrel"/>
    <property type="match status" value="1"/>
</dbReference>
<reference evidence="4 5" key="1">
    <citation type="submission" date="2019-01" db="EMBL/GenBank/DDBJ databases">
        <title>Nocardioides guangzhouensis sp. nov., an actinobacterium isolated from soil.</title>
        <authorList>
            <person name="Fu Y."/>
            <person name="Cai Y."/>
            <person name="Lin Z."/>
            <person name="Chen P."/>
        </authorList>
    </citation>
    <scope>NUCLEOTIDE SEQUENCE [LARGE SCALE GENOMIC DNA]</scope>
    <source>
        <strain evidence="4 5">NBRC 105384</strain>
    </source>
</reference>
<dbReference type="InterPro" id="IPR005545">
    <property type="entry name" value="YCII"/>
</dbReference>
<name>A0A4Q5J5D6_9ACTN</name>
<comment type="caution">
    <text evidence="4">The sequence shown here is derived from an EMBL/GenBank/DDBJ whole genome shotgun (WGS) entry which is preliminary data.</text>
</comment>
<comment type="similarity">
    <text evidence="1">Belongs to the YciI family.</text>
</comment>
<dbReference type="PANTHER" id="PTHR35174:SF3">
    <property type="entry name" value="BLL7171 PROTEIN"/>
    <property type="match status" value="1"/>
</dbReference>
<feature type="compositionally biased region" description="Basic and acidic residues" evidence="2">
    <location>
        <begin position="24"/>
        <end position="38"/>
    </location>
</feature>
<feature type="domain" description="YCII-related" evidence="3">
    <location>
        <begin position="58"/>
        <end position="168"/>
    </location>
</feature>
<evidence type="ECO:0000256" key="2">
    <source>
        <dbReference type="SAM" id="MobiDB-lite"/>
    </source>
</evidence>
<feature type="region of interest" description="Disordered" evidence="2">
    <location>
        <begin position="14"/>
        <end position="38"/>
    </location>
</feature>